<dbReference type="AlphaFoldDB" id="A0A2U3KRQ3"/>
<dbReference type="Proteomes" id="UP000238701">
    <property type="component" value="Unassembled WGS sequence"/>
</dbReference>
<organism evidence="1 2">
    <name type="scientific">Candidatus Sulfotelmatobacter kueseliae</name>
    <dbReference type="NCBI Taxonomy" id="2042962"/>
    <lineage>
        <taxon>Bacteria</taxon>
        <taxon>Pseudomonadati</taxon>
        <taxon>Acidobacteriota</taxon>
        <taxon>Terriglobia</taxon>
        <taxon>Terriglobales</taxon>
        <taxon>Candidatus Korobacteraceae</taxon>
        <taxon>Candidatus Sulfotelmatobacter</taxon>
    </lineage>
</organism>
<accession>A0A2U3KRQ3</accession>
<gene>
    <name evidence="1" type="ORF">SBA1_440046</name>
</gene>
<dbReference type="EMBL" id="OMOD01000138">
    <property type="protein sequence ID" value="SPF42348.1"/>
    <property type="molecule type" value="Genomic_DNA"/>
</dbReference>
<evidence type="ECO:0000313" key="2">
    <source>
        <dbReference type="Proteomes" id="UP000238701"/>
    </source>
</evidence>
<evidence type="ECO:0000313" key="1">
    <source>
        <dbReference type="EMBL" id="SPF42348.1"/>
    </source>
</evidence>
<name>A0A2U3KRQ3_9BACT</name>
<proteinExistence type="predicted"/>
<sequence length="104" mass="11045">MGMEAFGFNHALAMKAKSALAAVPGGLFFFSLIKNALFGSWRGREDEELAVGEDAINVEKKKFDFAGAGVSRKFWHCMNSSSRAVCAGADPVRCGGRAPGEASQ</sequence>
<protein>
    <submittedName>
        <fullName evidence="1">Uncharacterized protein</fullName>
    </submittedName>
</protein>
<reference evidence="2" key="1">
    <citation type="submission" date="2018-02" db="EMBL/GenBank/DDBJ databases">
        <authorList>
            <person name="Hausmann B."/>
        </authorList>
    </citation>
    <scope>NUCLEOTIDE SEQUENCE [LARGE SCALE GENOMIC DNA]</scope>
    <source>
        <strain evidence="2">Peat soil MAG SbA1</strain>
    </source>
</reference>